<dbReference type="EMBL" id="CAJMXA010000300">
    <property type="protein sequence ID" value="CAE6424913.1"/>
    <property type="molecule type" value="Genomic_DNA"/>
</dbReference>
<comment type="caution">
    <text evidence="1">The sequence shown here is derived from an EMBL/GenBank/DDBJ whole genome shotgun (WGS) entry which is preliminary data.</text>
</comment>
<evidence type="ECO:0000313" key="1">
    <source>
        <dbReference type="EMBL" id="CAE6424913.1"/>
    </source>
</evidence>
<gene>
    <name evidence="1" type="ORF">RDB_LOCUS17136</name>
</gene>
<dbReference type="Proteomes" id="UP000663853">
    <property type="component" value="Unassembled WGS sequence"/>
</dbReference>
<reference evidence="1" key="1">
    <citation type="submission" date="2021-01" db="EMBL/GenBank/DDBJ databases">
        <authorList>
            <person name="Kaushik A."/>
        </authorList>
    </citation>
    <scope>NUCLEOTIDE SEQUENCE</scope>
    <source>
        <strain evidence="1">AG6-10EEA</strain>
    </source>
</reference>
<accession>A0A8H3AEC3</accession>
<protein>
    <submittedName>
        <fullName evidence="1">Uncharacterized protein</fullName>
    </submittedName>
</protein>
<evidence type="ECO:0000313" key="2">
    <source>
        <dbReference type="Proteomes" id="UP000663853"/>
    </source>
</evidence>
<name>A0A8H3AEC3_9AGAM</name>
<sequence length="135" mass="15151">MAVFSCIYELFCGVMGLHHPNTLNGTAMGLIEVTLLSLALSCLSLGSVISQNGPFHDFALGMDEAQFEHFVYAALPKYKLRIKSPTLCDPGVKQYSGYFNISEDKQLFFWSHLSLVSVWRNVRLVVWRQEMASLG</sequence>
<proteinExistence type="predicted"/>
<organism evidence="1 2">
    <name type="scientific">Rhizoctonia solani</name>
    <dbReference type="NCBI Taxonomy" id="456999"/>
    <lineage>
        <taxon>Eukaryota</taxon>
        <taxon>Fungi</taxon>
        <taxon>Dikarya</taxon>
        <taxon>Basidiomycota</taxon>
        <taxon>Agaricomycotina</taxon>
        <taxon>Agaricomycetes</taxon>
        <taxon>Cantharellales</taxon>
        <taxon>Ceratobasidiaceae</taxon>
        <taxon>Rhizoctonia</taxon>
    </lineage>
</organism>
<dbReference type="AlphaFoldDB" id="A0A8H3AEC3"/>